<feature type="transmembrane region" description="Helical" evidence="4">
    <location>
        <begin position="262"/>
        <end position="281"/>
    </location>
</feature>
<evidence type="ECO:0000313" key="7">
    <source>
        <dbReference type="Proteomes" id="UP000198851"/>
    </source>
</evidence>
<name>A0A1I4EEI0_9RHOB</name>
<feature type="transmembrane region" description="Helical" evidence="4">
    <location>
        <begin position="139"/>
        <end position="164"/>
    </location>
</feature>
<dbReference type="InterPro" id="IPR050327">
    <property type="entry name" value="Proton-linked_MCT"/>
</dbReference>
<gene>
    <name evidence="6" type="ORF">SAMN04488036_104240</name>
</gene>
<keyword evidence="3 4" id="KW-0472">Membrane</keyword>
<dbReference type="GO" id="GO:0022857">
    <property type="term" value="F:transmembrane transporter activity"/>
    <property type="evidence" value="ECO:0007669"/>
    <property type="project" value="InterPro"/>
</dbReference>
<dbReference type="Gene3D" id="1.20.1250.20">
    <property type="entry name" value="MFS general substrate transporter like domains"/>
    <property type="match status" value="2"/>
</dbReference>
<dbReference type="InterPro" id="IPR011701">
    <property type="entry name" value="MFS"/>
</dbReference>
<dbReference type="Pfam" id="PF07690">
    <property type="entry name" value="MFS_1"/>
    <property type="match status" value="1"/>
</dbReference>
<sequence length="404" mass="43813">MSETLTFLRANLRWLVPGVLLTFLSCFGQTFFISLFAGEIRDTFDLSHSAWGNIYALGTLASAIVMVWAGVLTDHFRVRALGAVVLAMLAAACIAMSNLNAAWSLPFIIFALRFTGQGILSHIAVVAMARWFVATRGRALAIAGLGFSFGEAILPIAVVSILSAETWRSIWLIAACVAVAGIPTLIWLLSQERTPGSMADSDETLGMDHRHWTRRQALTHRLFWLMVPALLGPSAFNTAFFFQQVHFAEIKGWQHIELVTFFPVFTLTGIAAMLATGWALDRYGTAKLLPWFQFPMVATFLVFALANSVMGVFIGLVLMGLTAGANGPLVSAFWAEFYGTKHIGAIKSAAAAVMVLGSAIGPSITGTLIDLNIGLETQYIGVALYFVVVCVMVSIGMNRYANTR</sequence>
<evidence type="ECO:0000313" key="6">
    <source>
        <dbReference type="EMBL" id="SFL04188.1"/>
    </source>
</evidence>
<dbReference type="PANTHER" id="PTHR11360">
    <property type="entry name" value="MONOCARBOXYLATE TRANSPORTER"/>
    <property type="match status" value="1"/>
</dbReference>
<evidence type="ECO:0000259" key="5">
    <source>
        <dbReference type="PROSITE" id="PS50850"/>
    </source>
</evidence>
<evidence type="ECO:0000256" key="3">
    <source>
        <dbReference type="ARBA" id="ARBA00023136"/>
    </source>
</evidence>
<feature type="transmembrane region" description="Helical" evidence="4">
    <location>
        <begin position="12"/>
        <end position="38"/>
    </location>
</feature>
<protein>
    <submittedName>
        <fullName evidence="6">Predicted arabinose efflux permease, MFS family</fullName>
    </submittedName>
</protein>
<feature type="transmembrane region" description="Helical" evidence="4">
    <location>
        <begin position="78"/>
        <end position="97"/>
    </location>
</feature>
<dbReference type="STRING" id="1280847.SAMN04488036_104240"/>
<evidence type="ECO:0000256" key="2">
    <source>
        <dbReference type="ARBA" id="ARBA00022989"/>
    </source>
</evidence>
<feature type="transmembrane region" description="Helical" evidence="4">
    <location>
        <begin position="312"/>
        <end position="337"/>
    </location>
</feature>
<evidence type="ECO:0000256" key="4">
    <source>
        <dbReference type="SAM" id="Phobius"/>
    </source>
</evidence>
<proteinExistence type="predicted"/>
<dbReference type="RefSeq" id="WP_093323928.1">
    <property type="nucleotide sequence ID" value="NZ_FOSZ01000004.1"/>
</dbReference>
<accession>A0A1I4EEI0</accession>
<dbReference type="PANTHER" id="PTHR11360:SF308">
    <property type="entry name" value="BLL3089 PROTEIN"/>
    <property type="match status" value="1"/>
</dbReference>
<dbReference type="EMBL" id="FOSZ01000004">
    <property type="protein sequence ID" value="SFL04188.1"/>
    <property type="molecule type" value="Genomic_DNA"/>
</dbReference>
<dbReference type="OrthoDB" id="1404228at2"/>
<dbReference type="InterPro" id="IPR036259">
    <property type="entry name" value="MFS_trans_sf"/>
</dbReference>
<keyword evidence="2 4" id="KW-1133">Transmembrane helix</keyword>
<dbReference type="InterPro" id="IPR020846">
    <property type="entry name" value="MFS_dom"/>
</dbReference>
<feature type="transmembrane region" description="Helical" evidence="4">
    <location>
        <begin position="103"/>
        <end position="127"/>
    </location>
</feature>
<reference evidence="7" key="1">
    <citation type="submission" date="2016-10" db="EMBL/GenBank/DDBJ databases">
        <authorList>
            <person name="Varghese N."/>
            <person name="Submissions S."/>
        </authorList>
    </citation>
    <scope>NUCLEOTIDE SEQUENCE [LARGE SCALE GENOMIC DNA]</scope>
    <source>
        <strain evidence="7">DSM 28453</strain>
    </source>
</reference>
<keyword evidence="1 4" id="KW-0812">Transmembrane</keyword>
<feature type="transmembrane region" description="Helical" evidence="4">
    <location>
        <begin position="50"/>
        <end position="71"/>
    </location>
</feature>
<keyword evidence="7" id="KW-1185">Reference proteome</keyword>
<feature type="transmembrane region" description="Helical" evidence="4">
    <location>
        <begin position="379"/>
        <end position="401"/>
    </location>
</feature>
<feature type="transmembrane region" description="Helical" evidence="4">
    <location>
        <begin position="222"/>
        <end position="242"/>
    </location>
</feature>
<feature type="transmembrane region" description="Helical" evidence="4">
    <location>
        <begin position="349"/>
        <end position="373"/>
    </location>
</feature>
<dbReference type="Proteomes" id="UP000198851">
    <property type="component" value="Unassembled WGS sequence"/>
</dbReference>
<evidence type="ECO:0000256" key="1">
    <source>
        <dbReference type="ARBA" id="ARBA00022692"/>
    </source>
</evidence>
<dbReference type="SUPFAM" id="SSF103473">
    <property type="entry name" value="MFS general substrate transporter"/>
    <property type="match status" value="1"/>
</dbReference>
<feature type="domain" description="Major facilitator superfamily (MFS) profile" evidence="5">
    <location>
        <begin position="14"/>
        <end position="404"/>
    </location>
</feature>
<dbReference type="PROSITE" id="PS50850">
    <property type="entry name" value="MFS"/>
    <property type="match status" value="1"/>
</dbReference>
<feature type="transmembrane region" description="Helical" evidence="4">
    <location>
        <begin position="288"/>
        <end position="306"/>
    </location>
</feature>
<organism evidence="6 7">
    <name type="scientific">Shimia haliotis</name>
    <dbReference type="NCBI Taxonomy" id="1280847"/>
    <lineage>
        <taxon>Bacteria</taxon>
        <taxon>Pseudomonadati</taxon>
        <taxon>Pseudomonadota</taxon>
        <taxon>Alphaproteobacteria</taxon>
        <taxon>Rhodobacterales</taxon>
        <taxon>Roseobacteraceae</taxon>
    </lineage>
</organism>
<feature type="transmembrane region" description="Helical" evidence="4">
    <location>
        <begin position="170"/>
        <end position="189"/>
    </location>
</feature>
<dbReference type="AlphaFoldDB" id="A0A1I4EEI0"/>